<keyword evidence="6" id="KW-1185">Reference proteome</keyword>
<accession>A0A7N0T530</accession>
<proteinExistence type="inferred from homology"/>
<reference evidence="5" key="1">
    <citation type="submission" date="2021-01" db="UniProtKB">
        <authorList>
            <consortium name="EnsemblPlants"/>
        </authorList>
    </citation>
    <scope>IDENTIFICATION</scope>
</reference>
<evidence type="ECO:0000256" key="2">
    <source>
        <dbReference type="ARBA" id="ARBA00023121"/>
    </source>
</evidence>
<dbReference type="PANTHER" id="PTHR23310">
    <property type="entry name" value="ACYL-COA-BINDING PROTEIN, ACBP"/>
    <property type="match status" value="1"/>
</dbReference>
<feature type="domain" description="ACB" evidence="4">
    <location>
        <begin position="216"/>
        <end position="306"/>
    </location>
</feature>
<keyword evidence="2" id="KW-0446">Lipid-binding</keyword>
<feature type="region of interest" description="Disordered" evidence="3">
    <location>
        <begin position="87"/>
        <end position="180"/>
    </location>
</feature>
<dbReference type="Pfam" id="PF00887">
    <property type="entry name" value="ACBP"/>
    <property type="match status" value="1"/>
</dbReference>
<dbReference type="Gene3D" id="1.20.80.10">
    <property type="match status" value="1"/>
</dbReference>
<name>A0A7N0T530_KALFE</name>
<dbReference type="PRINTS" id="PR00689">
    <property type="entry name" value="ACOABINDINGP"/>
</dbReference>
<dbReference type="InterPro" id="IPR035984">
    <property type="entry name" value="Acyl-CoA-binding_sf"/>
</dbReference>
<dbReference type="InterPro" id="IPR000582">
    <property type="entry name" value="Acyl-CoA-binding_protein"/>
</dbReference>
<dbReference type="InterPro" id="IPR014352">
    <property type="entry name" value="FERM/acyl-CoA-bd_prot_sf"/>
</dbReference>
<dbReference type="EnsemblPlants" id="Kaladp0023s0035.1.v1.1">
    <property type="protein sequence ID" value="Kaladp0023s0035.1.v1.1"/>
    <property type="gene ID" value="Kaladp0023s0035.v1.1"/>
</dbReference>
<sequence>MDGSDGGVCESSSGDGGADGLNVGVGVLEVSGDVKGQGVGDGVDFEEKKLVEDNSEVIEADVLNGGQARVSGGMEVWVAGAVRALDRDESVEGGGNGGETNGNVFDVENRGFREADTRKRSLVEDDDENKSLVEDDTEKKKLNEDELDERKNLTDNENERVVQGETEMKKSDEDENQESFEDLVDNERLVEDDHGNNLSTELDDDDDWEGIERTELEKRFGAAVAYVGRDENEECLSKLSSIVKVQLYGLHKVATQGPCAESQPSIFQVSARSNWNAWRQMGDMSPEEAMEKYIALLSESVNNWMEDDIAGTSTD</sequence>
<feature type="compositionally biased region" description="Basic and acidic residues" evidence="3">
    <location>
        <begin position="107"/>
        <end position="172"/>
    </location>
</feature>
<dbReference type="AlphaFoldDB" id="A0A7N0T530"/>
<evidence type="ECO:0000313" key="6">
    <source>
        <dbReference type="Proteomes" id="UP000594263"/>
    </source>
</evidence>
<dbReference type="SUPFAM" id="SSF47027">
    <property type="entry name" value="Acyl-CoA binding protein"/>
    <property type="match status" value="1"/>
</dbReference>
<feature type="region of interest" description="Disordered" evidence="3">
    <location>
        <begin position="1"/>
        <end position="21"/>
    </location>
</feature>
<protein>
    <recommendedName>
        <fullName evidence="4">ACB domain-containing protein</fullName>
    </recommendedName>
</protein>
<dbReference type="GO" id="GO:0000062">
    <property type="term" value="F:fatty-acyl-CoA binding"/>
    <property type="evidence" value="ECO:0007669"/>
    <property type="project" value="InterPro"/>
</dbReference>
<dbReference type="PROSITE" id="PS51228">
    <property type="entry name" value="ACB_2"/>
    <property type="match status" value="1"/>
</dbReference>
<dbReference type="Proteomes" id="UP000594263">
    <property type="component" value="Unplaced"/>
</dbReference>
<evidence type="ECO:0000313" key="5">
    <source>
        <dbReference type="EnsemblPlants" id="Kaladp0023s0035.1.v1.1"/>
    </source>
</evidence>
<evidence type="ECO:0000259" key="4">
    <source>
        <dbReference type="PROSITE" id="PS51228"/>
    </source>
</evidence>
<comment type="similarity">
    <text evidence="1">Belongs to the ACBP family.</text>
</comment>
<evidence type="ECO:0000256" key="1">
    <source>
        <dbReference type="ARBA" id="ARBA00005567"/>
    </source>
</evidence>
<organism evidence="5 6">
    <name type="scientific">Kalanchoe fedtschenkoi</name>
    <name type="common">Lavender scallops</name>
    <name type="synonym">South American air plant</name>
    <dbReference type="NCBI Taxonomy" id="63787"/>
    <lineage>
        <taxon>Eukaryota</taxon>
        <taxon>Viridiplantae</taxon>
        <taxon>Streptophyta</taxon>
        <taxon>Embryophyta</taxon>
        <taxon>Tracheophyta</taxon>
        <taxon>Spermatophyta</taxon>
        <taxon>Magnoliopsida</taxon>
        <taxon>eudicotyledons</taxon>
        <taxon>Gunneridae</taxon>
        <taxon>Pentapetalae</taxon>
        <taxon>Saxifragales</taxon>
        <taxon>Crassulaceae</taxon>
        <taxon>Kalanchoe</taxon>
    </lineage>
</organism>
<evidence type="ECO:0000256" key="3">
    <source>
        <dbReference type="SAM" id="MobiDB-lite"/>
    </source>
</evidence>
<dbReference type="Gramene" id="Kaladp0023s0035.1.v1.1">
    <property type="protein sequence ID" value="Kaladp0023s0035.1.v1.1"/>
    <property type="gene ID" value="Kaladp0023s0035.v1.1"/>
</dbReference>
<dbReference type="GO" id="GO:0006631">
    <property type="term" value="P:fatty acid metabolic process"/>
    <property type="evidence" value="ECO:0007669"/>
    <property type="project" value="TreeGrafter"/>
</dbReference>
<dbReference type="PANTHER" id="PTHR23310:SF105">
    <property type="entry name" value="ACYL-COA-BINDING DOMAIN-CONTAINING PROTEIN 5"/>
    <property type="match status" value="1"/>
</dbReference>